<organism evidence="1 2">
    <name type="scientific">Linderina macrospora</name>
    <dbReference type="NCBI Taxonomy" id="4868"/>
    <lineage>
        <taxon>Eukaryota</taxon>
        <taxon>Fungi</taxon>
        <taxon>Fungi incertae sedis</taxon>
        <taxon>Zoopagomycota</taxon>
        <taxon>Kickxellomycotina</taxon>
        <taxon>Kickxellomycetes</taxon>
        <taxon>Kickxellales</taxon>
        <taxon>Kickxellaceae</taxon>
        <taxon>Linderina</taxon>
    </lineage>
</organism>
<gene>
    <name evidence="1" type="ORF">FBU59_004305</name>
</gene>
<comment type="caution">
    <text evidence="1">The sequence shown here is derived from an EMBL/GenBank/DDBJ whole genome shotgun (WGS) entry which is preliminary data.</text>
</comment>
<dbReference type="Proteomes" id="UP001150603">
    <property type="component" value="Unassembled WGS sequence"/>
</dbReference>
<sequence>MAPILSSLIGATIGLGTGMYAMTLQGRAVLKPRISYAVYVSAGALIGYKYYSFKQYEGQLIEKRRTYLLEKRAQRLAEANAEN</sequence>
<dbReference type="EMBL" id="JANBPW010003026">
    <property type="protein sequence ID" value="KAJ1938877.1"/>
    <property type="molecule type" value="Genomic_DNA"/>
</dbReference>
<evidence type="ECO:0000313" key="1">
    <source>
        <dbReference type="EMBL" id="KAJ1938877.1"/>
    </source>
</evidence>
<evidence type="ECO:0000313" key="2">
    <source>
        <dbReference type="Proteomes" id="UP001150603"/>
    </source>
</evidence>
<proteinExistence type="predicted"/>
<name>A0ACC1J639_9FUNG</name>
<reference evidence="1" key="1">
    <citation type="submission" date="2022-07" db="EMBL/GenBank/DDBJ databases">
        <title>Phylogenomic reconstructions and comparative analyses of Kickxellomycotina fungi.</title>
        <authorList>
            <person name="Reynolds N.K."/>
            <person name="Stajich J.E."/>
            <person name="Barry K."/>
            <person name="Grigoriev I.V."/>
            <person name="Crous P."/>
            <person name="Smith M.E."/>
        </authorList>
    </citation>
    <scope>NUCLEOTIDE SEQUENCE</scope>
    <source>
        <strain evidence="1">NRRL 5244</strain>
    </source>
</reference>
<keyword evidence="2" id="KW-1185">Reference proteome</keyword>
<protein>
    <submittedName>
        <fullName evidence="1">Uncharacterized protein</fullName>
    </submittedName>
</protein>
<accession>A0ACC1J639</accession>